<evidence type="ECO:0000256" key="1">
    <source>
        <dbReference type="SAM" id="Phobius"/>
    </source>
</evidence>
<protein>
    <submittedName>
        <fullName evidence="2">Uncharacterized protein</fullName>
    </submittedName>
</protein>
<keyword evidence="1" id="KW-0812">Transmembrane</keyword>
<proteinExistence type="predicted"/>
<feature type="transmembrane region" description="Helical" evidence="1">
    <location>
        <begin position="55"/>
        <end position="82"/>
    </location>
</feature>
<name>A0A0F9NTN8_9ZZZZ</name>
<sequence>MEKKVVILICFLIGFAIFLLLWIFYILSPLLRWAETMQRLGIPYDGPVADFLGDLLGYIFLNVYFIGMIVCGVMVLIFRIIARKTLKSMKS</sequence>
<dbReference type="EMBL" id="LAZR01003713">
    <property type="protein sequence ID" value="KKN15427.1"/>
    <property type="molecule type" value="Genomic_DNA"/>
</dbReference>
<organism evidence="2">
    <name type="scientific">marine sediment metagenome</name>
    <dbReference type="NCBI Taxonomy" id="412755"/>
    <lineage>
        <taxon>unclassified sequences</taxon>
        <taxon>metagenomes</taxon>
        <taxon>ecological metagenomes</taxon>
    </lineage>
</organism>
<dbReference type="AlphaFoldDB" id="A0A0F9NTN8"/>
<comment type="caution">
    <text evidence="2">The sequence shown here is derived from an EMBL/GenBank/DDBJ whole genome shotgun (WGS) entry which is preliminary data.</text>
</comment>
<gene>
    <name evidence="2" type="ORF">LCGC14_0986030</name>
</gene>
<keyword evidence="1" id="KW-1133">Transmembrane helix</keyword>
<accession>A0A0F9NTN8</accession>
<feature type="transmembrane region" description="Helical" evidence="1">
    <location>
        <begin position="5"/>
        <end position="27"/>
    </location>
</feature>
<evidence type="ECO:0000313" key="2">
    <source>
        <dbReference type="EMBL" id="KKN15427.1"/>
    </source>
</evidence>
<keyword evidence="1" id="KW-0472">Membrane</keyword>
<reference evidence="2" key="1">
    <citation type="journal article" date="2015" name="Nature">
        <title>Complex archaea that bridge the gap between prokaryotes and eukaryotes.</title>
        <authorList>
            <person name="Spang A."/>
            <person name="Saw J.H."/>
            <person name="Jorgensen S.L."/>
            <person name="Zaremba-Niedzwiedzka K."/>
            <person name="Martijn J."/>
            <person name="Lind A.E."/>
            <person name="van Eijk R."/>
            <person name="Schleper C."/>
            <person name="Guy L."/>
            <person name="Ettema T.J."/>
        </authorList>
    </citation>
    <scope>NUCLEOTIDE SEQUENCE</scope>
</reference>